<organism evidence="5 6">
    <name type="scientific">Gryllus longicercus</name>
    <dbReference type="NCBI Taxonomy" id="2509291"/>
    <lineage>
        <taxon>Eukaryota</taxon>
        <taxon>Metazoa</taxon>
        <taxon>Ecdysozoa</taxon>
        <taxon>Arthropoda</taxon>
        <taxon>Hexapoda</taxon>
        <taxon>Insecta</taxon>
        <taxon>Pterygota</taxon>
        <taxon>Neoptera</taxon>
        <taxon>Polyneoptera</taxon>
        <taxon>Orthoptera</taxon>
        <taxon>Ensifera</taxon>
        <taxon>Gryllidea</taxon>
        <taxon>Grylloidea</taxon>
        <taxon>Gryllidae</taxon>
        <taxon>Gryllinae</taxon>
        <taxon>Gryllus</taxon>
    </lineage>
</organism>
<evidence type="ECO:0000256" key="3">
    <source>
        <dbReference type="SAM" id="SignalP"/>
    </source>
</evidence>
<reference evidence="5 6" key="1">
    <citation type="submission" date="2024-03" db="EMBL/GenBank/DDBJ databases">
        <title>The genome assembly and annotation of the cricket Gryllus longicercus Weissman &amp; Gray.</title>
        <authorList>
            <person name="Szrajer S."/>
            <person name="Gray D."/>
            <person name="Ylla G."/>
        </authorList>
    </citation>
    <scope>NUCLEOTIDE SEQUENCE [LARGE SCALE GENOMIC DNA]</scope>
    <source>
        <strain evidence="5">DAG 2021-001</strain>
        <tissue evidence="5">Whole body minus gut</tissue>
    </source>
</reference>
<dbReference type="SMART" id="SM00181">
    <property type="entry name" value="EGF"/>
    <property type="match status" value="7"/>
</dbReference>
<keyword evidence="2" id="KW-0812">Transmembrane</keyword>
<dbReference type="Gene3D" id="2.10.25.10">
    <property type="entry name" value="Laminin"/>
    <property type="match status" value="6"/>
</dbReference>
<feature type="region of interest" description="Disordered" evidence="1">
    <location>
        <begin position="341"/>
        <end position="378"/>
    </location>
</feature>
<protein>
    <recommendedName>
        <fullName evidence="4">EGF-like domain-containing protein</fullName>
    </recommendedName>
</protein>
<feature type="compositionally biased region" description="Basic and acidic residues" evidence="1">
    <location>
        <begin position="505"/>
        <end position="521"/>
    </location>
</feature>
<evidence type="ECO:0000259" key="4">
    <source>
        <dbReference type="PROSITE" id="PS00022"/>
    </source>
</evidence>
<dbReference type="PANTHER" id="PTHR24047">
    <property type="entry name" value="FI01909P-RELATED"/>
    <property type="match status" value="1"/>
</dbReference>
<feature type="domain" description="EGF-like" evidence="4">
    <location>
        <begin position="396"/>
        <end position="407"/>
    </location>
</feature>
<feature type="compositionally biased region" description="Pro residues" evidence="1">
    <location>
        <begin position="346"/>
        <end position="368"/>
    </location>
</feature>
<dbReference type="Proteomes" id="UP001378592">
    <property type="component" value="Unassembled WGS sequence"/>
</dbReference>
<proteinExistence type="predicted"/>
<keyword evidence="2" id="KW-1133">Transmembrane helix</keyword>
<evidence type="ECO:0000256" key="1">
    <source>
        <dbReference type="SAM" id="MobiDB-lite"/>
    </source>
</evidence>
<name>A0AAN9V5M7_9ORTH</name>
<dbReference type="EMBL" id="JAZDUA010000475">
    <property type="protein sequence ID" value="KAK7792064.1"/>
    <property type="molecule type" value="Genomic_DNA"/>
</dbReference>
<dbReference type="InterPro" id="IPR000742">
    <property type="entry name" value="EGF"/>
</dbReference>
<keyword evidence="6" id="KW-1185">Reference proteome</keyword>
<gene>
    <name evidence="5" type="ORF">R5R35_007098</name>
</gene>
<dbReference type="PROSITE" id="PS00022">
    <property type="entry name" value="EGF_1"/>
    <property type="match status" value="1"/>
</dbReference>
<dbReference type="InterPro" id="IPR053255">
    <property type="entry name" value="EGF-like_domain"/>
</dbReference>
<sequence>MAASGRSLLALLLLGVALGAGAGEGAWPDHDPADFDYEDDDKGVCSTMLSPEEPGLTCCEGWEQVKEAGAAAAADTDSAVPRCRPVCEPACVNATCTFPNECTCLPGYSRKQGSLKHECSPRCQPLCVNADCVGPNTCHCKAGFERTSRHACRKAGSGANGTWSDKFGPGPPSGWNLCRPPCRDFQKCVGSSCICKEGFVPDPRDPASCLPECSPPCGPHAFCLANKVCRCISGYVDDGKGGCVPECEDGCVNGRCVAPGECVCNAGFEKFRDEDVVMCVPQCRPPCGFGGECVATNVCNCESGHQLSEEGDCVGICPNGTSWSRTLQFCTTLSTTVSPVATTALPEPPTAPPTPPPPPPPPPPPSQSPPTEVSPTPSQPCTPPCVHGQCARAGACKCVRGWTGADCARPCELRDAGLRFDARDCPELANCTCTLPAPDGRSCLTGARVECEQSAVTSPGDGSSGGREWPKWLWWAVGGGAVVALLLFVVVPSAVALQRRHKRQRENTHERETLQGKEPRRYSPGGGRAHDHDDQWQFMPS</sequence>
<feature type="chain" id="PRO_5042844668" description="EGF-like domain-containing protein" evidence="3">
    <location>
        <begin position="26"/>
        <end position="541"/>
    </location>
</feature>
<keyword evidence="3" id="KW-0732">Signal</keyword>
<feature type="transmembrane region" description="Helical" evidence="2">
    <location>
        <begin position="472"/>
        <end position="497"/>
    </location>
</feature>
<evidence type="ECO:0000256" key="2">
    <source>
        <dbReference type="SAM" id="Phobius"/>
    </source>
</evidence>
<evidence type="ECO:0000313" key="5">
    <source>
        <dbReference type="EMBL" id="KAK7792064.1"/>
    </source>
</evidence>
<comment type="caution">
    <text evidence="5">The sequence shown here is derived from an EMBL/GenBank/DDBJ whole genome shotgun (WGS) entry which is preliminary data.</text>
</comment>
<dbReference type="AlphaFoldDB" id="A0AAN9V5M7"/>
<dbReference type="PANTHER" id="PTHR24047:SF29">
    <property type="entry name" value="EATER-RELATED"/>
    <property type="match status" value="1"/>
</dbReference>
<keyword evidence="2" id="KW-0472">Membrane</keyword>
<feature type="signal peptide" evidence="3">
    <location>
        <begin position="1"/>
        <end position="25"/>
    </location>
</feature>
<feature type="region of interest" description="Disordered" evidence="1">
    <location>
        <begin position="499"/>
        <end position="541"/>
    </location>
</feature>
<evidence type="ECO:0000313" key="6">
    <source>
        <dbReference type="Proteomes" id="UP001378592"/>
    </source>
</evidence>
<accession>A0AAN9V5M7</accession>